<proteinExistence type="predicted"/>
<name>A0A9P4M2I7_9PEZI</name>
<gene>
    <name evidence="2" type="ORF">NA57DRAFT_59706</name>
</gene>
<comment type="caution">
    <text evidence="2">The sequence shown here is derived from an EMBL/GenBank/DDBJ whole genome shotgun (WGS) entry which is preliminary data.</text>
</comment>
<accession>A0A9P4M2I7</accession>
<feature type="compositionally biased region" description="Pro residues" evidence="1">
    <location>
        <begin position="1"/>
        <end position="19"/>
    </location>
</feature>
<organism evidence="2 3">
    <name type="scientific">Rhizodiscina lignyota</name>
    <dbReference type="NCBI Taxonomy" id="1504668"/>
    <lineage>
        <taxon>Eukaryota</taxon>
        <taxon>Fungi</taxon>
        <taxon>Dikarya</taxon>
        <taxon>Ascomycota</taxon>
        <taxon>Pezizomycotina</taxon>
        <taxon>Dothideomycetes</taxon>
        <taxon>Pleosporomycetidae</taxon>
        <taxon>Aulographales</taxon>
        <taxon>Rhizodiscinaceae</taxon>
        <taxon>Rhizodiscina</taxon>
    </lineage>
</organism>
<evidence type="ECO:0000256" key="1">
    <source>
        <dbReference type="SAM" id="MobiDB-lite"/>
    </source>
</evidence>
<evidence type="ECO:0000313" key="2">
    <source>
        <dbReference type="EMBL" id="KAF2095726.1"/>
    </source>
</evidence>
<feature type="compositionally biased region" description="Basic and acidic residues" evidence="1">
    <location>
        <begin position="81"/>
        <end position="97"/>
    </location>
</feature>
<dbReference type="Proteomes" id="UP000799772">
    <property type="component" value="Unassembled WGS sequence"/>
</dbReference>
<protein>
    <submittedName>
        <fullName evidence="2">Uncharacterized protein</fullName>
    </submittedName>
</protein>
<feature type="region of interest" description="Disordered" evidence="1">
    <location>
        <begin position="81"/>
        <end position="110"/>
    </location>
</feature>
<dbReference type="EMBL" id="ML978131">
    <property type="protein sequence ID" value="KAF2095726.1"/>
    <property type="molecule type" value="Genomic_DNA"/>
</dbReference>
<dbReference type="AlphaFoldDB" id="A0A9P4M2I7"/>
<feature type="region of interest" description="Disordered" evidence="1">
    <location>
        <begin position="1"/>
        <end position="21"/>
    </location>
</feature>
<evidence type="ECO:0000313" key="3">
    <source>
        <dbReference type="Proteomes" id="UP000799772"/>
    </source>
</evidence>
<sequence length="257" mass="29434">MSEPDPSNPAPPWFPPPPYSTEISLPALAHEIAEANPYGALLSARKILDLKSNSLTKLTWEEQELRNRIRTNEFMERMHALRDTTSTEKSEHDDPDTRASTPRPQHPVPPFWPSPPYEDSLKSFAHQVSEACPLFVIVGAKMQLRHRHRQRTPAEDALCEKICDNESLNGWEKWQILEARRRGIPVPEEVHGTWHMDAEFFAVSGGVMSSWILVQMLIFTTFSYQLSKFSHFVPLSNILALYLRRSRSCSSYNQSPP</sequence>
<reference evidence="2" key="1">
    <citation type="journal article" date="2020" name="Stud. Mycol.">
        <title>101 Dothideomycetes genomes: a test case for predicting lifestyles and emergence of pathogens.</title>
        <authorList>
            <person name="Haridas S."/>
            <person name="Albert R."/>
            <person name="Binder M."/>
            <person name="Bloem J."/>
            <person name="Labutti K."/>
            <person name="Salamov A."/>
            <person name="Andreopoulos B."/>
            <person name="Baker S."/>
            <person name="Barry K."/>
            <person name="Bills G."/>
            <person name="Bluhm B."/>
            <person name="Cannon C."/>
            <person name="Castanera R."/>
            <person name="Culley D."/>
            <person name="Daum C."/>
            <person name="Ezra D."/>
            <person name="Gonzalez J."/>
            <person name="Henrissat B."/>
            <person name="Kuo A."/>
            <person name="Liang C."/>
            <person name="Lipzen A."/>
            <person name="Lutzoni F."/>
            <person name="Magnuson J."/>
            <person name="Mondo S."/>
            <person name="Nolan M."/>
            <person name="Ohm R."/>
            <person name="Pangilinan J."/>
            <person name="Park H.-J."/>
            <person name="Ramirez L."/>
            <person name="Alfaro M."/>
            <person name="Sun H."/>
            <person name="Tritt A."/>
            <person name="Yoshinaga Y."/>
            <person name="Zwiers L.-H."/>
            <person name="Turgeon B."/>
            <person name="Goodwin S."/>
            <person name="Spatafora J."/>
            <person name="Crous P."/>
            <person name="Grigoriev I."/>
        </authorList>
    </citation>
    <scope>NUCLEOTIDE SEQUENCE</scope>
    <source>
        <strain evidence="2">CBS 133067</strain>
    </source>
</reference>
<keyword evidence="3" id="KW-1185">Reference proteome</keyword>